<dbReference type="SUPFAM" id="SSF160920">
    <property type="entry name" value="PSTPO5379-like"/>
    <property type="match status" value="1"/>
</dbReference>
<dbReference type="GO" id="GO:0047820">
    <property type="term" value="F:D-glutamate cyclase activity"/>
    <property type="evidence" value="ECO:0007669"/>
    <property type="project" value="TreeGrafter"/>
</dbReference>
<dbReference type="AlphaFoldDB" id="A0A8B9NQ27"/>
<dbReference type="GO" id="GO:0006536">
    <property type="term" value="P:glutamate metabolic process"/>
    <property type="evidence" value="ECO:0007669"/>
    <property type="project" value="TreeGrafter"/>
</dbReference>
<sequence length="72" mass="8154">SCEQLHIQSASSYDFKNISKSYKQANVVILHKSLADEFEKFCHANNGPLPLLYRSKPGDWKCPPLSSDSDIR</sequence>
<reference evidence="1" key="1">
    <citation type="submission" date="2025-08" db="UniProtKB">
        <authorList>
            <consortium name="Ensembl"/>
        </authorList>
    </citation>
    <scope>IDENTIFICATION</scope>
</reference>
<dbReference type="PANTHER" id="PTHR32022:SF10">
    <property type="entry name" value="D-GLUTAMATE CYCLASE, MITOCHONDRIAL"/>
    <property type="match status" value="1"/>
</dbReference>
<reference evidence="1" key="2">
    <citation type="submission" date="2025-09" db="UniProtKB">
        <authorList>
            <consortium name="Ensembl"/>
        </authorList>
    </citation>
    <scope>IDENTIFICATION</scope>
</reference>
<dbReference type="Ensembl" id="ENSANIT00000027608.1">
    <property type="protein sequence ID" value="ENSANIP00000026722.1"/>
    <property type="gene ID" value="ENSANIG00000017913.1"/>
</dbReference>
<dbReference type="Gene3D" id="3.40.1640.10">
    <property type="entry name" value="PSTPO5379-like"/>
    <property type="match status" value="1"/>
</dbReference>
<dbReference type="Proteomes" id="UP000694541">
    <property type="component" value="Unplaced"/>
</dbReference>
<organism evidence="1 2">
    <name type="scientific">Accipiter nisus</name>
    <name type="common">Eurasian sparrowhawk</name>
    <dbReference type="NCBI Taxonomy" id="211598"/>
    <lineage>
        <taxon>Eukaryota</taxon>
        <taxon>Metazoa</taxon>
        <taxon>Chordata</taxon>
        <taxon>Craniata</taxon>
        <taxon>Vertebrata</taxon>
        <taxon>Euteleostomi</taxon>
        <taxon>Archelosauria</taxon>
        <taxon>Archosauria</taxon>
        <taxon>Dinosauria</taxon>
        <taxon>Saurischia</taxon>
        <taxon>Theropoda</taxon>
        <taxon>Coelurosauria</taxon>
        <taxon>Aves</taxon>
        <taxon>Neognathae</taxon>
        <taxon>Neoaves</taxon>
        <taxon>Telluraves</taxon>
        <taxon>Accipitrimorphae</taxon>
        <taxon>Accipitriformes</taxon>
        <taxon>Accipitridae</taxon>
        <taxon>Accipitrinae</taxon>
        <taxon>Accipiter</taxon>
    </lineage>
</organism>
<proteinExistence type="predicted"/>
<accession>A0A8B9NQ27</accession>
<evidence type="ECO:0000313" key="1">
    <source>
        <dbReference type="Ensembl" id="ENSANIP00000026722.1"/>
    </source>
</evidence>
<keyword evidence="2" id="KW-1185">Reference proteome</keyword>
<dbReference type="PANTHER" id="PTHR32022">
    <property type="entry name" value="D-GLUTAMATE CYCLASE, MITOCHONDRIAL"/>
    <property type="match status" value="1"/>
</dbReference>
<name>A0A8B9NQ27_9AVES</name>
<evidence type="ECO:0000313" key="2">
    <source>
        <dbReference type="Proteomes" id="UP000694541"/>
    </source>
</evidence>
<protein>
    <submittedName>
        <fullName evidence="1">Uncharacterized protein</fullName>
    </submittedName>
</protein>
<dbReference type="InterPro" id="IPR038021">
    <property type="entry name" value="Putative_hydro-lyase"/>
</dbReference>